<dbReference type="PANTHER" id="PTHR33885:SF3">
    <property type="entry name" value="PHAGE SHOCK PROTEIN C"/>
    <property type="match status" value="1"/>
</dbReference>
<dbReference type="PANTHER" id="PTHR33885">
    <property type="entry name" value="PHAGE SHOCK PROTEIN C"/>
    <property type="match status" value="1"/>
</dbReference>
<evidence type="ECO:0000256" key="6">
    <source>
        <dbReference type="SAM" id="Phobius"/>
    </source>
</evidence>
<dbReference type="Pfam" id="PF04024">
    <property type="entry name" value="PspC"/>
    <property type="match status" value="1"/>
</dbReference>
<accession>A0A919VFI1</accession>
<evidence type="ECO:0000256" key="5">
    <source>
        <dbReference type="ARBA" id="ARBA00023136"/>
    </source>
</evidence>
<organism evidence="8 9">
    <name type="scientific">Clostridium polyendosporum</name>
    <dbReference type="NCBI Taxonomy" id="69208"/>
    <lineage>
        <taxon>Bacteria</taxon>
        <taxon>Bacillati</taxon>
        <taxon>Bacillota</taxon>
        <taxon>Clostridia</taxon>
        <taxon>Eubacteriales</taxon>
        <taxon>Clostridiaceae</taxon>
        <taxon>Clostridium</taxon>
    </lineage>
</organism>
<reference evidence="8" key="1">
    <citation type="submission" date="2021-03" db="EMBL/GenBank/DDBJ databases">
        <title>Taxonomic study of Clostridium polyendosporum from meadow-gley soil under rice.</title>
        <authorList>
            <person name="Kobayashi H."/>
            <person name="Tanizawa Y."/>
            <person name="Yagura M."/>
        </authorList>
    </citation>
    <scope>NUCLEOTIDE SEQUENCE</scope>
    <source>
        <strain evidence="8">JCM 30710</strain>
    </source>
</reference>
<keyword evidence="9" id="KW-1185">Reference proteome</keyword>
<proteinExistence type="predicted"/>
<evidence type="ECO:0000313" key="8">
    <source>
        <dbReference type="EMBL" id="GIM27526.1"/>
    </source>
</evidence>
<comment type="caution">
    <text evidence="8">The sequence shown here is derived from an EMBL/GenBank/DDBJ whole genome shotgun (WGS) entry which is preliminary data.</text>
</comment>
<evidence type="ECO:0000256" key="3">
    <source>
        <dbReference type="ARBA" id="ARBA00022692"/>
    </source>
</evidence>
<evidence type="ECO:0000313" key="9">
    <source>
        <dbReference type="Proteomes" id="UP000679179"/>
    </source>
</evidence>
<dbReference type="AlphaFoldDB" id="A0A919VFI1"/>
<evidence type="ECO:0000256" key="2">
    <source>
        <dbReference type="ARBA" id="ARBA00022475"/>
    </source>
</evidence>
<name>A0A919VFI1_9CLOT</name>
<dbReference type="InterPro" id="IPR052027">
    <property type="entry name" value="PspC"/>
</dbReference>
<evidence type="ECO:0000256" key="4">
    <source>
        <dbReference type="ARBA" id="ARBA00022989"/>
    </source>
</evidence>
<gene>
    <name evidence="8" type="ORF">CPJCM30710_01920</name>
</gene>
<feature type="transmembrane region" description="Helical" evidence="6">
    <location>
        <begin position="36"/>
        <end position="59"/>
    </location>
</feature>
<feature type="domain" description="Phage shock protein PspC N-terminal" evidence="7">
    <location>
        <begin position="5"/>
        <end position="62"/>
    </location>
</feature>
<dbReference type="InterPro" id="IPR007168">
    <property type="entry name" value="Phageshock_PspC_N"/>
</dbReference>
<dbReference type="GO" id="GO:0005886">
    <property type="term" value="C:plasma membrane"/>
    <property type="evidence" value="ECO:0007669"/>
    <property type="project" value="UniProtKB-SubCell"/>
</dbReference>
<keyword evidence="2" id="KW-1003">Cell membrane</keyword>
<dbReference type="RefSeq" id="WP_212902283.1">
    <property type="nucleotide sequence ID" value="NZ_BOPZ01000001.1"/>
</dbReference>
<keyword evidence="3 6" id="KW-0812">Transmembrane</keyword>
<dbReference type="EMBL" id="BOPZ01000001">
    <property type="protein sequence ID" value="GIM27526.1"/>
    <property type="molecule type" value="Genomic_DNA"/>
</dbReference>
<evidence type="ECO:0000259" key="7">
    <source>
        <dbReference type="Pfam" id="PF04024"/>
    </source>
</evidence>
<comment type="subcellular location">
    <subcellularLocation>
        <location evidence="1">Cell membrane</location>
        <topology evidence="1">Single-pass membrane protein</topology>
    </subcellularLocation>
</comment>
<keyword evidence="4 6" id="KW-1133">Transmembrane helix</keyword>
<sequence>MTQSKKLYKIPEQGMVSGVCAGLSEYFDMDVTIVRLLWVLATFIGGSGILAYIICAIVIPKKTDVIDNNNFY</sequence>
<keyword evidence="5 6" id="KW-0472">Membrane</keyword>
<evidence type="ECO:0000256" key="1">
    <source>
        <dbReference type="ARBA" id="ARBA00004162"/>
    </source>
</evidence>
<protein>
    <submittedName>
        <fullName evidence="8">PspC family transcriptional regulator</fullName>
    </submittedName>
</protein>
<dbReference type="Proteomes" id="UP000679179">
    <property type="component" value="Unassembled WGS sequence"/>
</dbReference>